<feature type="compositionally biased region" description="Polar residues" evidence="1">
    <location>
        <begin position="37"/>
        <end position="51"/>
    </location>
</feature>
<dbReference type="EMBL" id="JAMKFB020000023">
    <property type="protein sequence ID" value="KAL0158948.1"/>
    <property type="molecule type" value="Genomic_DNA"/>
</dbReference>
<keyword evidence="3" id="KW-1185">Reference proteome</keyword>
<comment type="caution">
    <text evidence="2">The sequence shown here is derived from an EMBL/GenBank/DDBJ whole genome shotgun (WGS) entry which is preliminary data.</text>
</comment>
<protein>
    <submittedName>
        <fullName evidence="2">Uncharacterized protein</fullName>
    </submittedName>
</protein>
<evidence type="ECO:0000313" key="3">
    <source>
        <dbReference type="Proteomes" id="UP001529510"/>
    </source>
</evidence>
<dbReference type="Proteomes" id="UP001529510">
    <property type="component" value="Unassembled WGS sequence"/>
</dbReference>
<evidence type="ECO:0000256" key="1">
    <source>
        <dbReference type="SAM" id="MobiDB-lite"/>
    </source>
</evidence>
<reference evidence="2 3" key="1">
    <citation type="submission" date="2024-05" db="EMBL/GenBank/DDBJ databases">
        <title>Genome sequencing and assembly of Indian major carp, Cirrhinus mrigala (Hamilton, 1822).</title>
        <authorList>
            <person name="Mohindra V."/>
            <person name="Chowdhury L.M."/>
            <person name="Lal K."/>
            <person name="Jena J.K."/>
        </authorList>
    </citation>
    <scope>NUCLEOTIDE SEQUENCE [LARGE SCALE GENOMIC DNA]</scope>
    <source>
        <strain evidence="2">CM1030</strain>
        <tissue evidence="2">Blood</tissue>
    </source>
</reference>
<feature type="region of interest" description="Disordered" evidence="1">
    <location>
        <begin position="1"/>
        <end position="56"/>
    </location>
</feature>
<feature type="non-terminal residue" evidence="2">
    <location>
        <position position="1"/>
    </location>
</feature>
<gene>
    <name evidence="2" type="ORF">M9458_047024</name>
</gene>
<proteinExistence type="predicted"/>
<organism evidence="2 3">
    <name type="scientific">Cirrhinus mrigala</name>
    <name type="common">Mrigala</name>
    <dbReference type="NCBI Taxonomy" id="683832"/>
    <lineage>
        <taxon>Eukaryota</taxon>
        <taxon>Metazoa</taxon>
        <taxon>Chordata</taxon>
        <taxon>Craniata</taxon>
        <taxon>Vertebrata</taxon>
        <taxon>Euteleostomi</taxon>
        <taxon>Actinopterygii</taxon>
        <taxon>Neopterygii</taxon>
        <taxon>Teleostei</taxon>
        <taxon>Ostariophysi</taxon>
        <taxon>Cypriniformes</taxon>
        <taxon>Cyprinidae</taxon>
        <taxon>Labeoninae</taxon>
        <taxon>Labeonini</taxon>
        <taxon>Cirrhinus</taxon>
    </lineage>
</organism>
<dbReference type="AlphaFoldDB" id="A0ABD0NA51"/>
<accession>A0ABD0NA51</accession>
<sequence>GVQRNPRSVKSGLQISTASCRGRPVTRQATFRARPGQKTSHGWSASPSLIPSLQRPARKRAPFLVDGPIVSAAGY</sequence>
<name>A0ABD0NA51_CIRMR</name>
<feature type="non-terminal residue" evidence="2">
    <location>
        <position position="75"/>
    </location>
</feature>
<evidence type="ECO:0000313" key="2">
    <source>
        <dbReference type="EMBL" id="KAL0158948.1"/>
    </source>
</evidence>
<feature type="compositionally biased region" description="Polar residues" evidence="1">
    <location>
        <begin position="1"/>
        <end position="19"/>
    </location>
</feature>